<sequence>MTSGANIEKLIVRVPFRPHRQRKKPDCPVPVLKPPELLPPVLCKPELLRCHRN</sequence>
<evidence type="ECO:0000313" key="2">
    <source>
        <dbReference type="Proteomes" id="UP000189229"/>
    </source>
</evidence>
<protein>
    <submittedName>
        <fullName evidence="1">Uncharacterized protein</fullName>
    </submittedName>
</protein>
<gene>
    <name evidence="1" type="ORF">BZL30_3592</name>
</gene>
<proteinExistence type="predicted"/>
<organism evidence="1 2">
    <name type="scientific">Mycobacterium kansasii</name>
    <dbReference type="NCBI Taxonomy" id="1768"/>
    <lineage>
        <taxon>Bacteria</taxon>
        <taxon>Bacillati</taxon>
        <taxon>Actinomycetota</taxon>
        <taxon>Actinomycetes</taxon>
        <taxon>Mycobacteriales</taxon>
        <taxon>Mycobacteriaceae</taxon>
        <taxon>Mycobacterium</taxon>
    </lineage>
</organism>
<comment type="caution">
    <text evidence="1">The sequence shown here is derived from an EMBL/GenBank/DDBJ whole genome shotgun (WGS) entry which is preliminary data.</text>
</comment>
<reference evidence="1 2" key="1">
    <citation type="submission" date="2017-02" db="EMBL/GenBank/DDBJ databases">
        <title>Complete genome sequences of Mycobacterium kansasii strains isolated from rhesus macaques.</title>
        <authorList>
            <person name="Panda A."/>
            <person name="Nagaraj S."/>
            <person name="Zhao X."/>
            <person name="Tettelin H."/>
            <person name="Detolla L.J."/>
        </authorList>
    </citation>
    <scope>NUCLEOTIDE SEQUENCE [LARGE SCALE GENOMIC DNA]</scope>
    <source>
        <strain evidence="1 2">11-3813</strain>
    </source>
</reference>
<name>A0A1V3XB69_MYCKA</name>
<evidence type="ECO:0000313" key="1">
    <source>
        <dbReference type="EMBL" id="OOK76484.1"/>
    </source>
</evidence>
<dbReference type="EMBL" id="MVBM01000003">
    <property type="protein sequence ID" value="OOK76484.1"/>
    <property type="molecule type" value="Genomic_DNA"/>
</dbReference>
<dbReference type="AlphaFoldDB" id="A0A1V3XB69"/>
<dbReference type="Proteomes" id="UP000189229">
    <property type="component" value="Unassembled WGS sequence"/>
</dbReference>
<accession>A0A1V3XB69</accession>